<keyword evidence="1" id="KW-1133">Transmembrane helix</keyword>
<proteinExistence type="predicted"/>
<keyword evidence="1" id="KW-0472">Membrane</keyword>
<organism evidence="2 3">
    <name type="scientific">Paracoccus albicereus</name>
    <dbReference type="NCBI Taxonomy" id="2922394"/>
    <lineage>
        <taxon>Bacteria</taxon>
        <taxon>Pseudomonadati</taxon>
        <taxon>Pseudomonadota</taxon>
        <taxon>Alphaproteobacteria</taxon>
        <taxon>Rhodobacterales</taxon>
        <taxon>Paracoccaceae</taxon>
        <taxon>Paracoccus</taxon>
    </lineage>
</organism>
<keyword evidence="3" id="KW-1185">Reference proteome</keyword>
<evidence type="ECO:0000256" key="1">
    <source>
        <dbReference type="SAM" id="Phobius"/>
    </source>
</evidence>
<dbReference type="RefSeq" id="WP_255330987.1">
    <property type="nucleotide sequence ID" value="NZ_JAKZEU010000007.1"/>
</dbReference>
<dbReference type="EMBL" id="JAKZEU010000007">
    <property type="protein sequence ID" value="MCQ0971980.1"/>
    <property type="molecule type" value="Genomic_DNA"/>
</dbReference>
<feature type="transmembrane region" description="Helical" evidence="1">
    <location>
        <begin position="14"/>
        <end position="37"/>
    </location>
</feature>
<protein>
    <submittedName>
        <fullName evidence="2">Uncharacterized protein</fullName>
    </submittedName>
</protein>
<comment type="caution">
    <text evidence="2">The sequence shown here is derived from an EMBL/GenBank/DDBJ whole genome shotgun (WGS) entry which is preliminary data.</text>
</comment>
<dbReference type="Proteomes" id="UP001203945">
    <property type="component" value="Unassembled WGS sequence"/>
</dbReference>
<gene>
    <name evidence="2" type="ORF">MLD63_16275</name>
</gene>
<accession>A0ABT1MUH5</accession>
<sequence length="63" mass="6863">MLMITVDEPVINNIAAVMVAAIAVCTCGAWAAAAWSLPRLRLRATRGRAALCRRIGPQEGWWL</sequence>
<evidence type="ECO:0000313" key="2">
    <source>
        <dbReference type="EMBL" id="MCQ0971980.1"/>
    </source>
</evidence>
<reference evidence="2 3" key="1">
    <citation type="submission" date="2022-03" db="EMBL/GenBank/DDBJ databases">
        <authorList>
            <person name="He Y."/>
        </authorList>
    </citation>
    <scope>NUCLEOTIDE SEQUENCE [LARGE SCALE GENOMIC DNA]</scope>
    <source>
        <strain evidence="2 3">TK19116</strain>
    </source>
</reference>
<keyword evidence="1" id="KW-0812">Transmembrane</keyword>
<name>A0ABT1MUH5_9RHOB</name>
<evidence type="ECO:0000313" key="3">
    <source>
        <dbReference type="Proteomes" id="UP001203945"/>
    </source>
</evidence>